<name>A0A5K7ZX77_9BACT</name>
<evidence type="ECO:0000313" key="7">
    <source>
        <dbReference type="EMBL" id="BBO84867.1"/>
    </source>
</evidence>
<evidence type="ECO:0000256" key="3">
    <source>
        <dbReference type="ARBA" id="ARBA00023237"/>
    </source>
</evidence>
<dbReference type="PANTHER" id="PTHR30329:SF21">
    <property type="entry name" value="LIPOPROTEIN YIAD-RELATED"/>
    <property type="match status" value="1"/>
</dbReference>
<dbReference type="CDD" id="cd07185">
    <property type="entry name" value="OmpA_C-like"/>
    <property type="match status" value="1"/>
</dbReference>
<keyword evidence="2 4" id="KW-0472">Membrane</keyword>
<keyword evidence="3" id="KW-0998">Cell outer membrane</keyword>
<organism evidence="7 8">
    <name type="scientific">Desulfosarcina ovata subsp. sediminis</name>
    <dbReference type="NCBI Taxonomy" id="885957"/>
    <lineage>
        <taxon>Bacteria</taxon>
        <taxon>Pseudomonadati</taxon>
        <taxon>Thermodesulfobacteriota</taxon>
        <taxon>Desulfobacteria</taxon>
        <taxon>Desulfobacterales</taxon>
        <taxon>Desulfosarcinaceae</taxon>
        <taxon>Desulfosarcina</taxon>
    </lineage>
</organism>
<dbReference type="Gene3D" id="3.30.1330.60">
    <property type="entry name" value="OmpA-like domain"/>
    <property type="match status" value="1"/>
</dbReference>
<proteinExistence type="predicted"/>
<dbReference type="PROSITE" id="PS51123">
    <property type="entry name" value="OMPA_2"/>
    <property type="match status" value="1"/>
</dbReference>
<feature type="chain" id="PRO_5024445547" description="OmpA-like domain-containing protein" evidence="5">
    <location>
        <begin position="23"/>
        <end position="150"/>
    </location>
</feature>
<sequence length="150" mass="16923">MHMRRLFIFCLLLTLTPICVHATEPSTVDEFAKALSPAKTTTVQEAIDPDIKKTRFKFRGVGGIQKIAAQPSATMHLTFAIDSAELSEQSKSALTNLGHALEKKTLRRYVYQLEGHTCDLGTAEHNMDLSRRRALSVRNYLANRCRLSRY</sequence>
<reference evidence="7 8" key="1">
    <citation type="submission" date="2019-11" db="EMBL/GenBank/DDBJ databases">
        <title>Comparative genomics of hydrocarbon-degrading Desulfosarcina strains.</title>
        <authorList>
            <person name="Watanabe M."/>
            <person name="Kojima H."/>
            <person name="Fukui M."/>
        </authorList>
    </citation>
    <scope>NUCLEOTIDE SEQUENCE [LARGE SCALE GENOMIC DNA]</scope>
    <source>
        <strain evidence="7 8">28bB2T</strain>
    </source>
</reference>
<evidence type="ECO:0000313" key="8">
    <source>
        <dbReference type="Proteomes" id="UP000425960"/>
    </source>
</evidence>
<dbReference type="InterPro" id="IPR050330">
    <property type="entry name" value="Bact_OuterMem_StrucFunc"/>
</dbReference>
<accession>A0A5K7ZX77</accession>
<dbReference type="KEGG" id="dov:DSCO28_54330"/>
<dbReference type="EMBL" id="AP021876">
    <property type="protein sequence ID" value="BBO84867.1"/>
    <property type="molecule type" value="Genomic_DNA"/>
</dbReference>
<evidence type="ECO:0000256" key="2">
    <source>
        <dbReference type="ARBA" id="ARBA00023136"/>
    </source>
</evidence>
<evidence type="ECO:0000256" key="1">
    <source>
        <dbReference type="ARBA" id="ARBA00004442"/>
    </source>
</evidence>
<protein>
    <recommendedName>
        <fullName evidence="6">OmpA-like domain-containing protein</fullName>
    </recommendedName>
</protein>
<dbReference type="Pfam" id="PF00691">
    <property type="entry name" value="OmpA"/>
    <property type="match status" value="1"/>
</dbReference>
<dbReference type="PRINTS" id="PR01021">
    <property type="entry name" value="OMPADOMAIN"/>
</dbReference>
<dbReference type="PANTHER" id="PTHR30329">
    <property type="entry name" value="STATOR ELEMENT OF FLAGELLAR MOTOR COMPLEX"/>
    <property type="match status" value="1"/>
</dbReference>
<feature type="domain" description="OmpA-like" evidence="6">
    <location>
        <begin position="66"/>
        <end position="150"/>
    </location>
</feature>
<dbReference type="GO" id="GO:0009279">
    <property type="term" value="C:cell outer membrane"/>
    <property type="evidence" value="ECO:0007669"/>
    <property type="project" value="UniProtKB-SubCell"/>
</dbReference>
<dbReference type="InterPro" id="IPR006665">
    <property type="entry name" value="OmpA-like"/>
</dbReference>
<evidence type="ECO:0000256" key="4">
    <source>
        <dbReference type="PROSITE-ProRule" id="PRU00473"/>
    </source>
</evidence>
<gene>
    <name evidence="7" type="ORF">DSCO28_54330</name>
</gene>
<keyword evidence="5" id="KW-0732">Signal</keyword>
<dbReference type="SUPFAM" id="SSF103088">
    <property type="entry name" value="OmpA-like"/>
    <property type="match status" value="1"/>
</dbReference>
<evidence type="ECO:0000256" key="5">
    <source>
        <dbReference type="SAM" id="SignalP"/>
    </source>
</evidence>
<dbReference type="InterPro" id="IPR006664">
    <property type="entry name" value="OMP_bac"/>
</dbReference>
<dbReference type="InterPro" id="IPR036737">
    <property type="entry name" value="OmpA-like_sf"/>
</dbReference>
<dbReference type="AlphaFoldDB" id="A0A5K7ZX77"/>
<dbReference type="Proteomes" id="UP000425960">
    <property type="component" value="Chromosome"/>
</dbReference>
<feature type="signal peptide" evidence="5">
    <location>
        <begin position="1"/>
        <end position="22"/>
    </location>
</feature>
<comment type="subcellular location">
    <subcellularLocation>
        <location evidence="1">Cell outer membrane</location>
    </subcellularLocation>
</comment>
<evidence type="ECO:0000259" key="6">
    <source>
        <dbReference type="PROSITE" id="PS51123"/>
    </source>
</evidence>